<comment type="subcellular location">
    <subcellularLocation>
        <location evidence="1">Nucleus</location>
        <location evidence="1">Nuclear pore complex</location>
    </subcellularLocation>
</comment>
<dbReference type="GO" id="GO:0006999">
    <property type="term" value="P:nuclear pore organization"/>
    <property type="evidence" value="ECO:0007669"/>
    <property type="project" value="TreeGrafter"/>
</dbReference>
<dbReference type="EMBL" id="MU155135">
    <property type="protein sequence ID" value="KAF9485515.1"/>
    <property type="molecule type" value="Genomic_DNA"/>
</dbReference>
<dbReference type="GO" id="GO:0006607">
    <property type="term" value="P:NLS-bearing protein import into nucleus"/>
    <property type="evidence" value="ECO:0007669"/>
    <property type="project" value="TreeGrafter"/>
</dbReference>
<keyword evidence="4" id="KW-0653">Protein transport</keyword>
<gene>
    <name evidence="11" type="ORF">BDN70DRAFT_823695</name>
</gene>
<feature type="compositionally biased region" description="Low complexity" evidence="9">
    <location>
        <begin position="263"/>
        <end position="281"/>
    </location>
</feature>
<dbReference type="GO" id="GO:0003676">
    <property type="term" value="F:nucleic acid binding"/>
    <property type="evidence" value="ECO:0007669"/>
    <property type="project" value="InterPro"/>
</dbReference>
<dbReference type="InterPro" id="IPR007846">
    <property type="entry name" value="RRM_NUP35_dom"/>
</dbReference>
<dbReference type="InterPro" id="IPR012677">
    <property type="entry name" value="Nucleotide-bd_a/b_plait_sf"/>
</dbReference>
<dbReference type="InterPro" id="IPR035979">
    <property type="entry name" value="RBD_domain_sf"/>
</dbReference>
<accession>A0A9P6D751</accession>
<evidence type="ECO:0000313" key="12">
    <source>
        <dbReference type="Proteomes" id="UP000807469"/>
    </source>
</evidence>
<dbReference type="GO" id="GO:0044615">
    <property type="term" value="C:nuclear pore nuclear basket"/>
    <property type="evidence" value="ECO:0007669"/>
    <property type="project" value="TreeGrafter"/>
</dbReference>
<evidence type="ECO:0000256" key="2">
    <source>
        <dbReference type="ARBA" id="ARBA00022448"/>
    </source>
</evidence>
<dbReference type="GO" id="GO:0044613">
    <property type="term" value="C:nuclear pore central transport channel"/>
    <property type="evidence" value="ECO:0007669"/>
    <property type="project" value="TreeGrafter"/>
</dbReference>
<keyword evidence="7 8" id="KW-0539">Nucleus</keyword>
<dbReference type="Pfam" id="PF05172">
    <property type="entry name" value="RRM_Nup35"/>
    <property type="match status" value="1"/>
</dbReference>
<feature type="region of interest" description="Disordered" evidence="9">
    <location>
        <begin position="107"/>
        <end position="167"/>
    </location>
</feature>
<dbReference type="Proteomes" id="UP000807469">
    <property type="component" value="Unassembled WGS sequence"/>
</dbReference>
<keyword evidence="3 8" id="KW-0509">mRNA transport</keyword>
<evidence type="ECO:0000313" key="11">
    <source>
        <dbReference type="EMBL" id="KAF9485515.1"/>
    </source>
</evidence>
<keyword evidence="5" id="KW-0811">Translocation</keyword>
<evidence type="ECO:0000256" key="7">
    <source>
        <dbReference type="ARBA" id="ARBA00023242"/>
    </source>
</evidence>
<evidence type="ECO:0000256" key="6">
    <source>
        <dbReference type="ARBA" id="ARBA00023132"/>
    </source>
</evidence>
<dbReference type="PANTHER" id="PTHR21527">
    <property type="entry name" value="NUCLEOPORIN NUP35"/>
    <property type="match status" value="1"/>
</dbReference>
<evidence type="ECO:0000256" key="4">
    <source>
        <dbReference type="ARBA" id="ARBA00022927"/>
    </source>
</evidence>
<feature type="region of interest" description="Disordered" evidence="9">
    <location>
        <begin position="262"/>
        <end position="302"/>
    </location>
</feature>
<dbReference type="PROSITE" id="PS51472">
    <property type="entry name" value="RRM_NUP35"/>
    <property type="match status" value="1"/>
</dbReference>
<comment type="caution">
    <text evidence="11">The sequence shown here is derived from an EMBL/GenBank/DDBJ whole genome shotgun (WGS) entry which is preliminary data.</text>
</comment>
<name>A0A9P6D751_9AGAR</name>
<reference evidence="11" key="1">
    <citation type="submission" date="2020-11" db="EMBL/GenBank/DDBJ databases">
        <authorList>
            <consortium name="DOE Joint Genome Institute"/>
            <person name="Ahrendt S."/>
            <person name="Riley R."/>
            <person name="Andreopoulos W."/>
            <person name="Labutti K."/>
            <person name="Pangilinan J."/>
            <person name="Ruiz-Duenas F.J."/>
            <person name="Barrasa J.M."/>
            <person name="Sanchez-Garcia M."/>
            <person name="Camarero S."/>
            <person name="Miyauchi S."/>
            <person name="Serrano A."/>
            <person name="Linde D."/>
            <person name="Babiker R."/>
            <person name="Drula E."/>
            <person name="Ayuso-Fernandez I."/>
            <person name="Pacheco R."/>
            <person name="Padilla G."/>
            <person name="Ferreira P."/>
            <person name="Barriuso J."/>
            <person name="Kellner H."/>
            <person name="Castanera R."/>
            <person name="Alfaro M."/>
            <person name="Ramirez L."/>
            <person name="Pisabarro A.G."/>
            <person name="Kuo A."/>
            <person name="Tritt A."/>
            <person name="Lipzen A."/>
            <person name="He G."/>
            <person name="Yan M."/>
            <person name="Ng V."/>
            <person name="Cullen D."/>
            <person name="Martin F."/>
            <person name="Rosso M.-N."/>
            <person name="Henrissat B."/>
            <person name="Hibbett D."/>
            <person name="Martinez A.T."/>
            <person name="Grigoriev I.V."/>
        </authorList>
    </citation>
    <scope>NUCLEOTIDE SEQUENCE</scope>
    <source>
        <strain evidence="11">CIRM-BRFM 674</strain>
    </source>
</reference>
<organism evidence="11 12">
    <name type="scientific">Pholiota conissans</name>
    <dbReference type="NCBI Taxonomy" id="109636"/>
    <lineage>
        <taxon>Eukaryota</taxon>
        <taxon>Fungi</taxon>
        <taxon>Dikarya</taxon>
        <taxon>Basidiomycota</taxon>
        <taxon>Agaricomycotina</taxon>
        <taxon>Agaricomycetes</taxon>
        <taxon>Agaricomycetidae</taxon>
        <taxon>Agaricales</taxon>
        <taxon>Agaricineae</taxon>
        <taxon>Strophariaceae</taxon>
        <taxon>Pholiota</taxon>
    </lineage>
</organism>
<feature type="domain" description="RRM Nup35-type" evidence="10">
    <location>
        <begin position="168"/>
        <end position="249"/>
    </location>
</feature>
<keyword evidence="6 8" id="KW-0906">Nuclear pore complex</keyword>
<proteinExistence type="predicted"/>
<dbReference type="OrthoDB" id="3365060at2759"/>
<dbReference type="Gene3D" id="3.30.70.330">
    <property type="match status" value="1"/>
</dbReference>
<evidence type="ECO:0000256" key="8">
    <source>
        <dbReference type="PROSITE-ProRule" id="PRU00804"/>
    </source>
</evidence>
<feature type="compositionally biased region" description="Polar residues" evidence="9">
    <location>
        <begin position="148"/>
        <end position="167"/>
    </location>
</feature>
<dbReference type="GO" id="GO:0017056">
    <property type="term" value="F:structural constituent of nuclear pore"/>
    <property type="evidence" value="ECO:0007669"/>
    <property type="project" value="TreeGrafter"/>
</dbReference>
<dbReference type="GO" id="GO:0005543">
    <property type="term" value="F:phospholipid binding"/>
    <property type="evidence" value="ECO:0007669"/>
    <property type="project" value="TreeGrafter"/>
</dbReference>
<dbReference type="GO" id="GO:0051028">
    <property type="term" value="P:mRNA transport"/>
    <property type="evidence" value="ECO:0007669"/>
    <property type="project" value="UniProtKB-UniRule"/>
</dbReference>
<dbReference type="AlphaFoldDB" id="A0A9P6D751"/>
<evidence type="ECO:0000256" key="1">
    <source>
        <dbReference type="ARBA" id="ARBA00004567"/>
    </source>
</evidence>
<protein>
    <recommendedName>
        <fullName evidence="10">RRM Nup35-type domain-containing protein</fullName>
    </recommendedName>
</protein>
<evidence type="ECO:0000256" key="3">
    <source>
        <dbReference type="ARBA" id="ARBA00022816"/>
    </source>
</evidence>
<evidence type="ECO:0000256" key="9">
    <source>
        <dbReference type="SAM" id="MobiDB-lite"/>
    </source>
</evidence>
<sequence>MQHSHSHSPFSVAGMSSSTSSHSSPNLNTWGSTSTGGPLAASFGDSLSQSRSHYQSGYLMSTTQNNNMAQGKQRVDETPVVQTKAKMNQILSRGTSTDFGMDSMFQSSKQRQTLDDEDAPPTTSINDIPNEINIDSPARFAPRKTTTEKSPFTSSRRGIATSPPSNKPNQPIYIVVFGYPPDKYSVAVEYFMSLGETTNPEPNPEISNCFKLGYLDPSDAMRAVRKNGEIVAGSWMVGAKLADPSQLPQLDSALQITARSPFAPSAPQNQQAEAANAASNAMNVDEPYSPFHSGANTPSLGTPIRLAPSMAAFRKTPAIPASASKPATPQSAWVGGVLPSSASAPAQPTPSKSVMGQVSDLIFGW</sequence>
<dbReference type="SUPFAM" id="SSF54928">
    <property type="entry name" value="RNA-binding domain, RBD"/>
    <property type="match status" value="1"/>
</dbReference>
<dbReference type="PANTHER" id="PTHR21527:SF6">
    <property type="entry name" value="NUCLEOPORIN NUP35"/>
    <property type="match status" value="1"/>
</dbReference>
<evidence type="ECO:0000256" key="5">
    <source>
        <dbReference type="ARBA" id="ARBA00023010"/>
    </source>
</evidence>
<keyword evidence="12" id="KW-1185">Reference proteome</keyword>
<feature type="region of interest" description="Disordered" evidence="9">
    <location>
        <begin position="1"/>
        <end position="33"/>
    </location>
</feature>
<evidence type="ECO:0000259" key="10">
    <source>
        <dbReference type="PROSITE" id="PS51472"/>
    </source>
</evidence>
<keyword evidence="2 8" id="KW-0813">Transport</keyword>